<evidence type="ECO:0000313" key="2">
    <source>
        <dbReference type="EMBL" id="KAH3677151.1"/>
    </source>
</evidence>
<keyword evidence="1" id="KW-0732">Signal</keyword>
<feature type="signal peptide" evidence="1">
    <location>
        <begin position="1"/>
        <end position="17"/>
    </location>
</feature>
<reference evidence="2" key="1">
    <citation type="journal article" date="2021" name="Open Biol.">
        <title>Shared evolutionary footprints suggest mitochondrial oxidative damage underlies multiple complex I losses in fungi.</title>
        <authorList>
            <person name="Schikora-Tamarit M.A."/>
            <person name="Marcet-Houben M."/>
            <person name="Nosek J."/>
            <person name="Gabaldon T."/>
        </authorList>
    </citation>
    <scope>NUCLEOTIDE SEQUENCE</scope>
    <source>
        <strain evidence="2">CBS6341</strain>
    </source>
</reference>
<name>A0A9P8TG48_9ASCO</name>
<protein>
    <submittedName>
        <fullName evidence="2">Uncharacterized protein</fullName>
    </submittedName>
</protein>
<comment type="caution">
    <text evidence="2">The sequence shown here is derived from an EMBL/GenBank/DDBJ whole genome shotgun (WGS) entry which is preliminary data.</text>
</comment>
<organism evidence="2 3">
    <name type="scientific">Wickerhamomyces mucosus</name>
    <dbReference type="NCBI Taxonomy" id="1378264"/>
    <lineage>
        <taxon>Eukaryota</taxon>
        <taxon>Fungi</taxon>
        <taxon>Dikarya</taxon>
        <taxon>Ascomycota</taxon>
        <taxon>Saccharomycotina</taxon>
        <taxon>Saccharomycetes</taxon>
        <taxon>Phaffomycetales</taxon>
        <taxon>Wickerhamomycetaceae</taxon>
        <taxon>Wickerhamomyces</taxon>
    </lineage>
</organism>
<accession>A0A9P8TG48</accession>
<sequence length="73" mass="8366">MLLIYSLLVADLKSLAALEICAKRTANLTLIKFGWIIFEVSFCVKFHATWFKVVEIPAFTNEDKTIEDEDEVI</sequence>
<reference evidence="2" key="2">
    <citation type="submission" date="2021-01" db="EMBL/GenBank/DDBJ databases">
        <authorList>
            <person name="Schikora-Tamarit M.A."/>
        </authorList>
    </citation>
    <scope>NUCLEOTIDE SEQUENCE</scope>
    <source>
        <strain evidence="2">CBS6341</strain>
    </source>
</reference>
<proteinExistence type="predicted"/>
<gene>
    <name evidence="2" type="ORF">WICMUC_001906</name>
</gene>
<evidence type="ECO:0000256" key="1">
    <source>
        <dbReference type="SAM" id="SignalP"/>
    </source>
</evidence>
<dbReference type="Proteomes" id="UP000769528">
    <property type="component" value="Unassembled WGS sequence"/>
</dbReference>
<evidence type="ECO:0000313" key="3">
    <source>
        <dbReference type="Proteomes" id="UP000769528"/>
    </source>
</evidence>
<dbReference type="AlphaFoldDB" id="A0A9P8TG48"/>
<feature type="chain" id="PRO_5040511095" evidence="1">
    <location>
        <begin position="18"/>
        <end position="73"/>
    </location>
</feature>
<dbReference type="EMBL" id="JAEUBF010000550">
    <property type="protein sequence ID" value="KAH3677151.1"/>
    <property type="molecule type" value="Genomic_DNA"/>
</dbReference>
<keyword evidence="3" id="KW-1185">Reference proteome</keyword>